<reference evidence="1 2" key="1">
    <citation type="submission" date="2018-04" db="EMBL/GenBank/DDBJ databases">
        <title>Pedobacter chongqingensis sp. nov., isolated from a rottenly hemp rope.</title>
        <authorList>
            <person name="Cai Y."/>
        </authorList>
    </citation>
    <scope>NUCLEOTIDE SEQUENCE [LARGE SCALE GENOMIC DNA]</scope>
    <source>
        <strain evidence="1 2">FJ4-8</strain>
    </source>
</reference>
<accession>A0A2U2PHQ8</accession>
<dbReference type="RefSeq" id="WP_109415766.1">
    <property type="nucleotide sequence ID" value="NZ_QEAS01000007.1"/>
</dbReference>
<evidence type="ECO:0008006" key="3">
    <source>
        <dbReference type="Google" id="ProtNLM"/>
    </source>
</evidence>
<dbReference type="Pfam" id="PF08922">
    <property type="entry name" value="DUF1905"/>
    <property type="match status" value="1"/>
</dbReference>
<organism evidence="1 2">
    <name type="scientific">Pararcticibacter amylolyticus</name>
    <dbReference type="NCBI Taxonomy" id="2173175"/>
    <lineage>
        <taxon>Bacteria</taxon>
        <taxon>Pseudomonadati</taxon>
        <taxon>Bacteroidota</taxon>
        <taxon>Sphingobacteriia</taxon>
        <taxon>Sphingobacteriales</taxon>
        <taxon>Sphingobacteriaceae</taxon>
        <taxon>Pararcticibacter</taxon>
    </lineage>
</organism>
<comment type="caution">
    <text evidence="1">The sequence shown here is derived from an EMBL/GenBank/DDBJ whole genome shotgun (WGS) entry which is preliminary data.</text>
</comment>
<name>A0A2U2PHQ8_9SPHI</name>
<evidence type="ECO:0000313" key="2">
    <source>
        <dbReference type="Proteomes" id="UP000245647"/>
    </source>
</evidence>
<evidence type="ECO:0000313" key="1">
    <source>
        <dbReference type="EMBL" id="PWG80910.1"/>
    </source>
</evidence>
<sequence length="161" mass="18172">MQAFKAKLEIIGINPFVYVPEEILAQVFSEAKKNKGQIPVSGTVNGKEYIQTLVRYSGEWRLYINTTMLPNSPKRIGEIIEVTIQYDPKDRTIAPHPRLTEALNQNKEAKEVFESLSPSVRKEIIRYISFLKSEASVANNVEKAIGFLLGKNSFIGREKTG</sequence>
<dbReference type="Pfam" id="PF13376">
    <property type="entry name" value="OmdA"/>
    <property type="match status" value="1"/>
</dbReference>
<dbReference type="OrthoDB" id="2243618at2"/>
<dbReference type="Proteomes" id="UP000245647">
    <property type="component" value="Unassembled WGS sequence"/>
</dbReference>
<proteinExistence type="predicted"/>
<dbReference type="EMBL" id="QEAS01000007">
    <property type="protein sequence ID" value="PWG80910.1"/>
    <property type="molecule type" value="Genomic_DNA"/>
</dbReference>
<dbReference type="AlphaFoldDB" id="A0A2U2PHQ8"/>
<dbReference type="Gene3D" id="2.40.30.100">
    <property type="entry name" value="AF2212/PG0164-like"/>
    <property type="match status" value="1"/>
</dbReference>
<keyword evidence="2" id="KW-1185">Reference proteome</keyword>
<protein>
    <recommendedName>
        <fullName evidence="3">DUF1905 domain-containing protein</fullName>
    </recommendedName>
</protein>
<dbReference type="InterPro" id="IPR015018">
    <property type="entry name" value="DUF1905"/>
</dbReference>
<dbReference type="InterPro" id="IPR037079">
    <property type="entry name" value="AF2212/PG0164-like_sf"/>
</dbReference>
<dbReference type="SUPFAM" id="SSF141694">
    <property type="entry name" value="AF2212/PG0164-like"/>
    <property type="match status" value="1"/>
</dbReference>
<gene>
    <name evidence="1" type="ORF">DDR33_09675</name>
</gene>